<dbReference type="Proteomes" id="UP000079169">
    <property type="component" value="Unplaced"/>
</dbReference>
<dbReference type="Pfam" id="PF14958">
    <property type="entry name" value="PAAT-like"/>
    <property type="match status" value="1"/>
</dbReference>
<name>A0A1S4E9Q8_DIACI</name>
<evidence type="ECO:0000313" key="2">
    <source>
        <dbReference type="Proteomes" id="UP000079169"/>
    </source>
</evidence>
<evidence type="ECO:0000313" key="3">
    <source>
        <dbReference type="RefSeq" id="XP_017298882.1"/>
    </source>
</evidence>
<evidence type="ECO:0000256" key="1">
    <source>
        <dbReference type="SAM" id="MobiDB-lite"/>
    </source>
</evidence>
<proteinExistence type="predicted"/>
<accession>A0A1S4E9Q8</accession>
<protein>
    <submittedName>
        <fullName evidence="3">Uncharacterized protein LOC103507597</fullName>
    </submittedName>
</protein>
<keyword evidence="2" id="KW-1185">Reference proteome</keyword>
<reference evidence="3" key="1">
    <citation type="submission" date="2025-08" db="UniProtKB">
        <authorList>
            <consortium name="RefSeq"/>
        </authorList>
    </citation>
    <scope>IDENTIFICATION</scope>
</reference>
<feature type="compositionally biased region" description="Polar residues" evidence="1">
    <location>
        <begin position="159"/>
        <end position="179"/>
    </location>
</feature>
<dbReference type="KEGG" id="dci:103507597"/>
<dbReference type="PaxDb" id="121845-A0A1S4E9Q8"/>
<dbReference type="RefSeq" id="XP_017298882.1">
    <property type="nucleotide sequence ID" value="XM_017443393.2"/>
</dbReference>
<sequence length="313" mass="35333">MAFKTVHIVSQCRLLEVFGHHGEYLNTFHGDLFDEFEDTCIYVTKVKLQSPMTSLSVKFTRLKEAEFWIYGIYLTKINIPTSSTRGLQQPGNPQTIGLFPTMSMHSLPSSQPPTLLNFQNFLQTSSNREHLHLPNLLSNFLNGIGANSSNPPHTEHLNDNNSEGTSLNGITNRESQTSENKPNMVEIECMMDKKLQELEGRIHARFDQLEKKQDLMLNKIEMLLNTLKCTNGSCIDKDPSANLNANGNHIKEEKLSSQNTNGSCVEGILVNENRNGTYEKKLSNLNKNGNYDQEESLSNLLEDVKIEKEEASK</sequence>
<gene>
    <name evidence="3" type="primary">LOC103507597</name>
</gene>
<dbReference type="GeneID" id="103507597"/>
<dbReference type="AlphaFoldDB" id="A0A1S4E9Q8"/>
<organism evidence="2 3">
    <name type="scientific">Diaphorina citri</name>
    <name type="common">Asian citrus psyllid</name>
    <dbReference type="NCBI Taxonomy" id="121845"/>
    <lineage>
        <taxon>Eukaryota</taxon>
        <taxon>Metazoa</taxon>
        <taxon>Ecdysozoa</taxon>
        <taxon>Arthropoda</taxon>
        <taxon>Hexapoda</taxon>
        <taxon>Insecta</taxon>
        <taxon>Pterygota</taxon>
        <taxon>Neoptera</taxon>
        <taxon>Paraneoptera</taxon>
        <taxon>Hemiptera</taxon>
        <taxon>Sternorrhyncha</taxon>
        <taxon>Psylloidea</taxon>
        <taxon>Psyllidae</taxon>
        <taxon>Diaphorininae</taxon>
        <taxon>Diaphorina</taxon>
    </lineage>
</organism>
<feature type="region of interest" description="Disordered" evidence="1">
    <location>
        <begin position="148"/>
        <end position="179"/>
    </location>
</feature>
<dbReference type="InterPro" id="IPR028043">
    <property type="entry name" value="PAAT-like"/>
</dbReference>